<evidence type="ECO:0000256" key="1">
    <source>
        <dbReference type="ARBA" id="ARBA00004651"/>
    </source>
</evidence>
<accession>A0A6N7XY60</accession>
<evidence type="ECO:0000259" key="8">
    <source>
        <dbReference type="Pfam" id="PF02687"/>
    </source>
</evidence>
<dbReference type="PANTHER" id="PTHR30572:SF4">
    <property type="entry name" value="ABC TRANSPORTER PERMEASE YTRF"/>
    <property type="match status" value="1"/>
</dbReference>
<evidence type="ECO:0000313" key="10">
    <source>
        <dbReference type="EMBL" id="MSU00720.1"/>
    </source>
</evidence>
<dbReference type="Pfam" id="PF12704">
    <property type="entry name" value="MacB_PCD"/>
    <property type="match status" value="1"/>
</dbReference>
<name>A0A6N7XY60_9FIRM</name>
<feature type="domain" description="MacB-like periplasmic core" evidence="9">
    <location>
        <begin position="21"/>
        <end position="156"/>
    </location>
</feature>
<comment type="subcellular location">
    <subcellularLocation>
        <location evidence="1">Cell membrane</location>
        <topology evidence="1">Multi-pass membrane protein</topology>
    </subcellularLocation>
</comment>
<feature type="transmembrane region" description="Helical" evidence="7">
    <location>
        <begin position="353"/>
        <end position="382"/>
    </location>
</feature>
<keyword evidence="11" id="KW-1185">Reference proteome</keyword>
<evidence type="ECO:0000256" key="7">
    <source>
        <dbReference type="SAM" id="Phobius"/>
    </source>
</evidence>
<evidence type="ECO:0000256" key="2">
    <source>
        <dbReference type="ARBA" id="ARBA00022475"/>
    </source>
</evidence>
<feature type="domain" description="ABC3 transporter permease C-terminal" evidence="8">
    <location>
        <begin position="311"/>
        <end position="427"/>
    </location>
</feature>
<dbReference type="Proteomes" id="UP000469523">
    <property type="component" value="Unassembled WGS sequence"/>
</dbReference>
<keyword evidence="2" id="KW-1003">Cell membrane</keyword>
<feature type="transmembrane region" description="Helical" evidence="7">
    <location>
        <begin position="308"/>
        <end position="332"/>
    </location>
</feature>
<evidence type="ECO:0000256" key="3">
    <source>
        <dbReference type="ARBA" id="ARBA00022692"/>
    </source>
</evidence>
<comment type="caution">
    <text evidence="10">The sequence shown here is derived from an EMBL/GenBank/DDBJ whole genome shotgun (WGS) entry which is preliminary data.</text>
</comment>
<dbReference type="RefSeq" id="WP_154439145.1">
    <property type="nucleotide sequence ID" value="NZ_JAHLPJ010000001.1"/>
</dbReference>
<evidence type="ECO:0000259" key="9">
    <source>
        <dbReference type="Pfam" id="PF12704"/>
    </source>
</evidence>
<organism evidence="10 11">
    <name type="scientific">Tissierella pigra</name>
    <dbReference type="NCBI Taxonomy" id="2607614"/>
    <lineage>
        <taxon>Bacteria</taxon>
        <taxon>Bacillati</taxon>
        <taxon>Bacillota</taxon>
        <taxon>Tissierellia</taxon>
        <taxon>Tissierellales</taxon>
        <taxon>Tissierellaceae</taxon>
        <taxon>Tissierella</taxon>
    </lineage>
</organism>
<sequence length="434" mass="47305">MKFSDFFRMGFINLRRRKVRTILTAAAMAVGVACIVVLISIGIGYNQTYQESISEMGSLTKIDVTPPRETKGKVALLNDKAVSAFKKLKGVEAVTPVVQVVPYLKGGKYIAPIRLYGIDLDTAGDFQITPLKGQLPLKGTKLVPQIILTDDVADSFADPQTWEQIKDMKNKHLIDPMKGNIRLTFDYNTLSGQYVEGEDGRAVPSGNIYRIEVTGITSMQNYTYSTSGFIQLKILEELIEANEDFLPPSNTANDMKNIKTYPLVWIKADDIKNVQSITDVIRKAGFETYSLNDMLESVKKQSKQIQGMLAAIGAVALLVAGIGTANTMMMAINERTKEIGILKVLGTDLGDIVKMFLVESAIIGVIGGTIGLFVSLILQGILPILLKEMEVRSIIPIWLAGGAVIFAVFVAVISALGPAINAMRVSPQVAIRAE</sequence>
<dbReference type="PROSITE" id="PS51257">
    <property type="entry name" value="PROKAR_LIPOPROTEIN"/>
    <property type="match status" value="1"/>
</dbReference>
<feature type="transmembrane region" description="Helical" evidence="7">
    <location>
        <begin position="21"/>
        <end position="45"/>
    </location>
</feature>
<dbReference type="PANTHER" id="PTHR30572">
    <property type="entry name" value="MEMBRANE COMPONENT OF TRANSPORTER-RELATED"/>
    <property type="match status" value="1"/>
</dbReference>
<proteinExistence type="inferred from homology"/>
<evidence type="ECO:0000256" key="5">
    <source>
        <dbReference type="ARBA" id="ARBA00023136"/>
    </source>
</evidence>
<dbReference type="GO" id="GO:0005886">
    <property type="term" value="C:plasma membrane"/>
    <property type="evidence" value="ECO:0007669"/>
    <property type="project" value="UniProtKB-SubCell"/>
</dbReference>
<evidence type="ECO:0000313" key="11">
    <source>
        <dbReference type="Proteomes" id="UP000469523"/>
    </source>
</evidence>
<dbReference type="EMBL" id="VUNQ01000006">
    <property type="protein sequence ID" value="MSU00720.1"/>
    <property type="molecule type" value="Genomic_DNA"/>
</dbReference>
<keyword evidence="4 7" id="KW-1133">Transmembrane helix</keyword>
<gene>
    <name evidence="10" type="ORF">FYJ83_04460</name>
</gene>
<feature type="transmembrane region" description="Helical" evidence="7">
    <location>
        <begin position="394"/>
        <end position="416"/>
    </location>
</feature>
<protein>
    <submittedName>
        <fullName evidence="10">ABC transporter permease</fullName>
    </submittedName>
</protein>
<evidence type="ECO:0000256" key="4">
    <source>
        <dbReference type="ARBA" id="ARBA00022989"/>
    </source>
</evidence>
<dbReference type="Pfam" id="PF02687">
    <property type="entry name" value="FtsX"/>
    <property type="match status" value="1"/>
</dbReference>
<dbReference type="InterPro" id="IPR003838">
    <property type="entry name" value="ABC3_permease_C"/>
</dbReference>
<dbReference type="InterPro" id="IPR025857">
    <property type="entry name" value="MacB_PCD"/>
</dbReference>
<comment type="similarity">
    <text evidence="6">Belongs to the ABC-4 integral membrane protein family.</text>
</comment>
<dbReference type="AlphaFoldDB" id="A0A6N7XY60"/>
<evidence type="ECO:0000256" key="6">
    <source>
        <dbReference type="ARBA" id="ARBA00038076"/>
    </source>
</evidence>
<reference evidence="10 11" key="1">
    <citation type="submission" date="2019-09" db="EMBL/GenBank/DDBJ databases">
        <title>In-depth cultivation of the pig gut microbiome towards novel bacterial diversity and tailored functional studies.</title>
        <authorList>
            <person name="Wylensek D."/>
            <person name="Hitch T.C.A."/>
            <person name="Clavel T."/>
        </authorList>
    </citation>
    <scope>NUCLEOTIDE SEQUENCE [LARGE SCALE GENOMIC DNA]</scope>
    <source>
        <strain evidence="10 11">WCA3-693-APC-4?</strain>
    </source>
</reference>
<keyword evidence="3 7" id="KW-0812">Transmembrane</keyword>
<dbReference type="GO" id="GO:0022857">
    <property type="term" value="F:transmembrane transporter activity"/>
    <property type="evidence" value="ECO:0007669"/>
    <property type="project" value="TreeGrafter"/>
</dbReference>
<dbReference type="InterPro" id="IPR050250">
    <property type="entry name" value="Macrolide_Exporter_MacB"/>
</dbReference>
<keyword evidence="5 7" id="KW-0472">Membrane</keyword>